<dbReference type="AlphaFoldDB" id="A0A1A6HPG3"/>
<evidence type="ECO:0000256" key="5">
    <source>
        <dbReference type="ARBA" id="ARBA00022801"/>
    </source>
</evidence>
<evidence type="ECO:0000256" key="6">
    <source>
        <dbReference type="ARBA" id="ARBA00022842"/>
    </source>
</evidence>
<comment type="cofactor">
    <cofactor evidence="1">
        <name>Mg(2+)</name>
        <dbReference type="ChEBI" id="CHEBI:18420"/>
    </cofactor>
</comment>
<evidence type="ECO:0000313" key="8">
    <source>
        <dbReference type="Proteomes" id="UP000092124"/>
    </source>
</evidence>
<organism evidence="7 8">
    <name type="scientific">Neotoma lepida</name>
    <name type="common">Desert woodrat</name>
    <dbReference type="NCBI Taxonomy" id="56216"/>
    <lineage>
        <taxon>Eukaryota</taxon>
        <taxon>Metazoa</taxon>
        <taxon>Chordata</taxon>
        <taxon>Craniata</taxon>
        <taxon>Vertebrata</taxon>
        <taxon>Euteleostomi</taxon>
        <taxon>Mammalia</taxon>
        <taxon>Eutheria</taxon>
        <taxon>Euarchontoglires</taxon>
        <taxon>Glires</taxon>
        <taxon>Rodentia</taxon>
        <taxon>Myomorpha</taxon>
        <taxon>Muroidea</taxon>
        <taxon>Cricetidae</taxon>
        <taxon>Neotominae</taxon>
        <taxon>Neotoma</taxon>
    </lineage>
</organism>
<dbReference type="STRING" id="56216.A0A1A6HPG3"/>
<dbReference type="Pfam" id="PF00719">
    <property type="entry name" value="Pyrophosphatase"/>
    <property type="match status" value="1"/>
</dbReference>
<dbReference type="GO" id="GO:0006796">
    <property type="term" value="P:phosphate-containing compound metabolic process"/>
    <property type="evidence" value="ECO:0007669"/>
    <property type="project" value="InterPro"/>
</dbReference>
<dbReference type="Proteomes" id="UP000092124">
    <property type="component" value="Unassembled WGS sequence"/>
</dbReference>
<dbReference type="GO" id="GO:0000287">
    <property type="term" value="F:magnesium ion binding"/>
    <property type="evidence" value="ECO:0007669"/>
    <property type="project" value="InterPro"/>
</dbReference>
<proteinExistence type="inferred from homology"/>
<dbReference type="InterPro" id="IPR036649">
    <property type="entry name" value="Pyrophosphatase_sf"/>
</dbReference>
<keyword evidence="6" id="KW-0460">Magnesium</keyword>
<keyword evidence="8" id="KW-1185">Reference proteome</keyword>
<evidence type="ECO:0000256" key="3">
    <source>
        <dbReference type="ARBA" id="ARBA00012146"/>
    </source>
</evidence>
<dbReference type="InterPro" id="IPR008162">
    <property type="entry name" value="Pyrophosphatase"/>
</dbReference>
<dbReference type="EMBL" id="LZPO01017452">
    <property type="protein sequence ID" value="OBS80146.1"/>
    <property type="molecule type" value="Genomic_DNA"/>
</dbReference>
<dbReference type="Gene3D" id="3.90.80.10">
    <property type="entry name" value="Inorganic pyrophosphatase"/>
    <property type="match status" value="2"/>
</dbReference>
<accession>A0A1A6HPG3</accession>
<keyword evidence="5" id="KW-0378">Hydrolase</keyword>
<evidence type="ECO:0000256" key="1">
    <source>
        <dbReference type="ARBA" id="ARBA00001946"/>
    </source>
</evidence>
<sequence length="175" mass="19699">RLDHFSDAQLQIRDENGIPRKKARNDDYEIATEEPLNPIKQDAKNGKLRYVPNIFPYKGYIWNYGALPQVLSCGDVIHVKILGILALIDEGATDWKIIAINVNDPEAEKFQGWLFLHLADGKVSSNMYAPALNHFNIKAKVLSVTLRVVCDNTNVRSHDSPFHCTPEEATSLVES</sequence>
<feature type="non-terminal residue" evidence="7">
    <location>
        <position position="175"/>
    </location>
</feature>
<feature type="non-terminal residue" evidence="7">
    <location>
        <position position="1"/>
    </location>
</feature>
<dbReference type="GO" id="GO:0005737">
    <property type="term" value="C:cytoplasm"/>
    <property type="evidence" value="ECO:0007669"/>
    <property type="project" value="InterPro"/>
</dbReference>
<keyword evidence="4" id="KW-0479">Metal-binding</keyword>
<comment type="similarity">
    <text evidence="2">Belongs to the PPase family.</text>
</comment>
<dbReference type="GO" id="GO:0004427">
    <property type="term" value="F:inorganic diphosphate phosphatase activity"/>
    <property type="evidence" value="ECO:0007669"/>
    <property type="project" value="UniProtKB-EC"/>
</dbReference>
<comment type="caution">
    <text evidence="7">The sequence shown here is derived from an EMBL/GenBank/DDBJ whole genome shotgun (WGS) entry which is preliminary data.</text>
</comment>
<reference evidence="7 8" key="1">
    <citation type="submission" date="2016-06" db="EMBL/GenBank/DDBJ databases">
        <title>The Draft Genome Sequence and Annotation of the Desert Woodrat Neotoma lepida.</title>
        <authorList>
            <person name="Campbell M."/>
            <person name="Oakeson K.F."/>
            <person name="Yandell M."/>
            <person name="Halpert J.R."/>
            <person name="Dearing D."/>
        </authorList>
    </citation>
    <scope>NUCLEOTIDE SEQUENCE [LARGE SCALE GENOMIC DNA]</scope>
    <source>
        <strain evidence="7">417</strain>
        <tissue evidence="7">Liver</tissue>
    </source>
</reference>
<gene>
    <name evidence="7" type="ORF">A6R68_21651</name>
</gene>
<protein>
    <recommendedName>
        <fullName evidence="3">inorganic diphosphatase</fullName>
        <ecNumber evidence="3">3.6.1.1</ecNumber>
    </recommendedName>
</protein>
<evidence type="ECO:0000256" key="2">
    <source>
        <dbReference type="ARBA" id="ARBA00006220"/>
    </source>
</evidence>
<dbReference type="EC" id="3.6.1.1" evidence="3"/>
<dbReference type="PANTHER" id="PTHR10286">
    <property type="entry name" value="INORGANIC PYROPHOSPHATASE"/>
    <property type="match status" value="1"/>
</dbReference>
<evidence type="ECO:0000313" key="7">
    <source>
        <dbReference type="EMBL" id="OBS80146.1"/>
    </source>
</evidence>
<dbReference type="OrthoDB" id="1608002at2759"/>
<name>A0A1A6HPG3_NEOLE</name>
<evidence type="ECO:0000256" key="4">
    <source>
        <dbReference type="ARBA" id="ARBA00022723"/>
    </source>
</evidence>
<dbReference type="SUPFAM" id="SSF50324">
    <property type="entry name" value="Inorganic pyrophosphatase"/>
    <property type="match status" value="1"/>
</dbReference>